<dbReference type="SUPFAM" id="SSF51126">
    <property type="entry name" value="Pectin lyase-like"/>
    <property type="match status" value="1"/>
</dbReference>
<comment type="similarity">
    <text evidence="2 8">Belongs to the glycosyl hydrolase 28 family.</text>
</comment>
<dbReference type="GO" id="GO:0071555">
    <property type="term" value="P:cell wall organization"/>
    <property type="evidence" value="ECO:0007669"/>
    <property type="project" value="UniProtKB-KW"/>
</dbReference>
<evidence type="ECO:0000256" key="2">
    <source>
        <dbReference type="ARBA" id="ARBA00008834"/>
    </source>
</evidence>
<dbReference type="AlphaFoldDB" id="A0A8X8YV66"/>
<comment type="subcellular location">
    <subcellularLocation>
        <location evidence="1">Secreted</location>
        <location evidence="1">Cell wall</location>
    </subcellularLocation>
</comment>
<dbReference type="Gene3D" id="2.160.20.10">
    <property type="entry name" value="Single-stranded right-handed beta-helix, Pectin lyase-like"/>
    <property type="match status" value="1"/>
</dbReference>
<dbReference type="InterPro" id="IPR012334">
    <property type="entry name" value="Pectin_lyas_fold"/>
</dbReference>
<accession>A0A8X8YV66</accession>
<keyword evidence="4" id="KW-0964">Secreted</keyword>
<evidence type="ECO:0000313" key="9">
    <source>
        <dbReference type="EMBL" id="KAG6436715.1"/>
    </source>
</evidence>
<dbReference type="PANTHER" id="PTHR31375">
    <property type="match status" value="1"/>
</dbReference>
<organism evidence="9">
    <name type="scientific">Salvia splendens</name>
    <name type="common">Scarlet sage</name>
    <dbReference type="NCBI Taxonomy" id="180675"/>
    <lineage>
        <taxon>Eukaryota</taxon>
        <taxon>Viridiplantae</taxon>
        <taxon>Streptophyta</taxon>
        <taxon>Embryophyta</taxon>
        <taxon>Tracheophyta</taxon>
        <taxon>Spermatophyta</taxon>
        <taxon>Magnoliopsida</taxon>
        <taxon>eudicotyledons</taxon>
        <taxon>Gunneridae</taxon>
        <taxon>Pentapetalae</taxon>
        <taxon>asterids</taxon>
        <taxon>lamiids</taxon>
        <taxon>Lamiales</taxon>
        <taxon>Lamiaceae</taxon>
        <taxon>Nepetoideae</taxon>
        <taxon>Mentheae</taxon>
        <taxon>Salviinae</taxon>
        <taxon>Salvia</taxon>
        <taxon>Salvia subgen. Calosphace</taxon>
        <taxon>core Calosphace</taxon>
    </lineage>
</organism>
<evidence type="ECO:0000256" key="4">
    <source>
        <dbReference type="ARBA" id="ARBA00022525"/>
    </source>
</evidence>
<comment type="caution">
    <text evidence="9">The sequence shown here is derived from an EMBL/GenBank/DDBJ whole genome shotgun (WGS) entry which is preliminary data.</text>
</comment>
<evidence type="ECO:0000256" key="5">
    <source>
        <dbReference type="ARBA" id="ARBA00022801"/>
    </source>
</evidence>
<dbReference type="EMBL" id="PNBA02000001">
    <property type="protein sequence ID" value="KAG6436715.1"/>
    <property type="molecule type" value="Genomic_DNA"/>
</dbReference>
<name>A0A8X8YV66_SALSN</name>
<evidence type="ECO:0008006" key="11">
    <source>
        <dbReference type="Google" id="ProtNLM"/>
    </source>
</evidence>
<protein>
    <recommendedName>
        <fullName evidence="11">Polygalacturonase</fullName>
    </recommendedName>
</protein>
<reference evidence="9" key="1">
    <citation type="submission" date="2018-01" db="EMBL/GenBank/DDBJ databases">
        <authorList>
            <person name="Mao J.F."/>
        </authorList>
    </citation>
    <scope>NUCLEOTIDE SEQUENCE</scope>
    <source>
        <strain evidence="9">Huo1</strain>
        <tissue evidence="9">Leaf</tissue>
    </source>
</reference>
<dbReference type="Proteomes" id="UP000298416">
    <property type="component" value="Unassembled WGS sequence"/>
</dbReference>
<keyword evidence="5 8" id="KW-0378">Hydrolase</keyword>
<evidence type="ECO:0000256" key="1">
    <source>
        <dbReference type="ARBA" id="ARBA00004191"/>
    </source>
</evidence>
<evidence type="ECO:0000256" key="3">
    <source>
        <dbReference type="ARBA" id="ARBA00022512"/>
    </source>
</evidence>
<evidence type="ECO:0000313" key="10">
    <source>
        <dbReference type="Proteomes" id="UP000298416"/>
    </source>
</evidence>
<keyword evidence="7" id="KW-0961">Cell wall biogenesis/degradation</keyword>
<dbReference type="InterPro" id="IPR011050">
    <property type="entry name" value="Pectin_lyase_fold/virulence"/>
</dbReference>
<keyword evidence="10" id="KW-1185">Reference proteome</keyword>
<proteinExistence type="inferred from homology"/>
<evidence type="ECO:0000256" key="8">
    <source>
        <dbReference type="RuleBase" id="RU361169"/>
    </source>
</evidence>
<reference evidence="9" key="2">
    <citation type="submission" date="2020-08" db="EMBL/GenBank/DDBJ databases">
        <title>Plant Genome Project.</title>
        <authorList>
            <person name="Zhang R.-G."/>
        </authorList>
    </citation>
    <scope>NUCLEOTIDE SEQUENCE</scope>
    <source>
        <strain evidence="9">Huo1</strain>
        <tissue evidence="9">Leaf</tissue>
    </source>
</reference>
<keyword evidence="6 8" id="KW-0326">Glycosidase</keyword>
<dbReference type="InterPro" id="IPR000743">
    <property type="entry name" value="Glyco_hydro_28"/>
</dbReference>
<dbReference type="Pfam" id="PF00295">
    <property type="entry name" value="Glyco_hydro_28"/>
    <property type="match status" value="1"/>
</dbReference>
<sequence>MMGEVILRGPCKAKPPMILDIQGTLNASPDPSSYSNMMWILIEYVNNIKITGGGMINGQGKNVWKYADEKNRLPVSFTFQSSSYGDISNLNFVDAMGFHSKLIDSFNIKVTNLKITAPTRTECTLAMRRMLTCPIAS</sequence>
<gene>
    <name evidence="9" type="ORF">SASPL_101617</name>
</gene>
<evidence type="ECO:0000256" key="6">
    <source>
        <dbReference type="ARBA" id="ARBA00023295"/>
    </source>
</evidence>
<evidence type="ECO:0000256" key="7">
    <source>
        <dbReference type="ARBA" id="ARBA00023316"/>
    </source>
</evidence>
<keyword evidence="3" id="KW-0134">Cell wall</keyword>
<dbReference type="GO" id="GO:0004650">
    <property type="term" value="F:polygalacturonase activity"/>
    <property type="evidence" value="ECO:0007669"/>
    <property type="project" value="InterPro"/>
</dbReference>
<dbReference type="GO" id="GO:0005975">
    <property type="term" value="P:carbohydrate metabolic process"/>
    <property type="evidence" value="ECO:0007669"/>
    <property type="project" value="InterPro"/>
</dbReference>